<feature type="domain" description="BOD1/SHG1" evidence="4">
    <location>
        <begin position="18"/>
        <end position="93"/>
    </location>
</feature>
<dbReference type="PANTHER" id="PTHR47391:SF1">
    <property type="entry name" value="BIORIENTATION OF CHROMOSOMES IN CELL DIVISION 1 LIKE 1"/>
    <property type="match status" value="1"/>
</dbReference>
<evidence type="ECO:0000313" key="5">
    <source>
        <dbReference type="EMBL" id="KAJ8866259.1"/>
    </source>
</evidence>
<dbReference type="PANTHER" id="PTHR47391">
    <property type="entry name" value="BIORIENTATION OF CHROMOSOMES IN CELL DIVISION 1 LIKE 1"/>
    <property type="match status" value="1"/>
</dbReference>
<evidence type="ECO:0000259" key="4">
    <source>
        <dbReference type="Pfam" id="PF05205"/>
    </source>
</evidence>
<sequence length="161" mass="18335">MDASETNYPPGDPRLIDKIVYQLKSQGIFDQFRKECMADVDTKVLCCIYPAYQNLHQRVEASVSTFLAGVEWRPDLSKNQLRENLRKHINEAEPLTPKGERELNTKEAGIVAEKDWRDGGALGQHVKGTCALEVELPFMFLRWQPDCPHSNTDSSDFRQGP</sequence>
<keyword evidence="3" id="KW-0158">Chromosome</keyword>
<proteinExistence type="inferred from homology"/>
<evidence type="ECO:0000256" key="3">
    <source>
        <dbReference type="ARBA" id="ARBA00022454"/>
    </source>
</evidence>
<comment type="similarity">
    <text evidence="2">Belongs to the BOD1 family.</text>
</comment>
<name>A0ABQ9G191_9NEOP</name>
<reference evidence="5 6" key="1">
    <citation type="submission" date="2023-02" db="EMBL/GenBank/DDBJ databases">
        <title>LHISI_Scaffold_Assembly.</title>
        <authorList>
            <person name="Stuart O.P."/>
            <person name="Cleave R."/>
            <person name="Magrath M.J.L."/>
            <person name="Mikheyev A.S."/>
        </authorList>
    </citation>
    <scope>NUCLEOTIDE SEQUENCE [LARGE SCALE GENOMIC DNA]</scope>
    <source>
        <strain evidence="5">Daus_M_001</strain>
        <tissue evidence="5">Leg muscle</tissue>
    </source>
</reference>
<comment type="subcellular location">
    <subcellularLocation>
        <location evidence="1">Chromosome</location>
    </subcellularLocation>
</comment>
<keyword evidence="6" id="KW-1185">Reference proteome</keyword>
<evidence type="ECO:0000313" key="6">
    <source>
        <dbReference type="Proteomes" id="UP001159363"/>
    </source>
</evidence>
<evidence type="ECO:0000256" key="2">
    <source>
        <dbReference type="ARBA" id="ARBA00008463"/>
    </source>
</evidence>
<dbReference type="Pfam" id="PF05205">
    <property type="entry name" value="COMPASS-Shg1"/>
    <property type="match status" value="1"/>
</dbReference>
<dbReference type="InterPro" id="IPR043244">
    <property type="entry name" value="BOD1L1"/>
</dbReference>
<accession>A0ABQ9G191</accession>
<dbReference type="EMBL" id="JARBHB010000016">
    <property type="protein sequence ID" value="KAJ8866259.1"/>
    <property type="molecule type" value="Genomic_DNA"/>
</dbReference>
<organism evidence="5 6">
    <name type="scientific">Dryococelus australis</name>
    <dbReference type="NCBI Taxonomy" id="614101"/>
    <lineage>
        <taxon>Eukaryota</taxon>
        <taxon>Metazoa</taxon>
        <taxon>Ecdysozoa</taxon>
        <taxon>Arthropoda</taxon>
        <taxon>Hexapoda</taxon>
        <taxon>Insecta</taxon>
        <taxon>Pterygota</taxon>
        <taxon>Neoptera</taxon>
        <taxon>Polyneoptera</taxon>
        <taxon>Phasmatodea</taxon>
        <taxon>Verophasmatodea</taxon>
        <taxon>Anareolatae</taxon>
        <taxon>Phasmatidae</taxon>
        <taxon>Eurycanthinae</taxon>
        <taxon>Dryococelus</taxon>
    </lineage>
</organism>
<evidence type="ECO:0000256" key="1">
    <source>
        <dbReference type="ARBA" id="ARBA00004286"/>
    </source>
</evidence>
<gene>
    <name evidence="5" type="ORF">PR048_032102</name>
</gene>
<comment type="caution">
    <text evidence="5">The sequence shown here is derived from an EMBL/GenBank/DDBJ whole genome shotgun (WGS) entry which is preliminary data.</text>
</comment>
<protein>
    <recommendedName>
        <fullName evidence="4">BOD1/SHG1 domain-containing protein</fullName>
    </recommendedName>
</protein>
<dbReference type="InterPro" id="IPR055264">
    <property type="entry name" value="BOD1/SHG1_dom"/>
</dbReference>
<dbReference type="Proteomes" id="UP001159363">
    <property type="component" value="Chromosome 15"/>
</dbReference>